<organism evidence="1 2">
    <name type="scientific">Cytobacillus oceanisediminis</name>
    <dbReference type="NCBI Taxonomy" id="665099"/>
    <lineage>
        <taxon>Bacteria</taxon>
        <taxon>Bacillati</taxon>
        <taxon>Bacillota</taxon>
        <taxon>Bacilli</taxon>
        <taxon>Bacillales</taxon>
        <taxon>Bacillaceae</taxon>
        <taxon>Cytobacillus</taxon>
    </lineage>
</organism>
<sequence>MIRLMPAGLALDVLASTFTTGRWRFLVGVHLIKMLPLLFLGSILGLNKEKGGECHACWRKFNKRRDLEVN</sequence>
<comment type="caution">
    <text evidence="1">The sequence shown here is derived from an EMBL/GenBank/DDBJ whole genome shotgun (WGS) entry which is preliminary data.</text>
</comment>
<evidence type="ECO:0000313" key="1">
    <source>
        <dbReference type="EMBL" id="OHX49251.1"/>
    </source>
</evidence>
<accession>A0ABX3CVE4</accession>
<gene>
    <name evidence="1" type="ORF">BBV17_00620</name>
</gene>
<keyword evidence="2" id="KW-1185">Reference proteome</keyword>
<reference evidence="1 2" key="1">
    <citation type="submission" date="2016-07" db="EMBL/GenBank/DDBJ databases">
        <title>Bacillus oceanisediminis whole genome.</title>
        <authorList>
            <person name="Pal Y."/>
            <person name="Verma A."/>
            <person name="Mual P."/>
            <person name="Srinivasan K."/>
        </authorList>
    </citation>
    <scope>NUCLEOTIDE SEQUENCE [LARGE SCALE GENOMIC DNA]</scope>
    <source>
        <strain evidence="1 2">Bhandara28</strain>
    </source>
</reference>
<evidence type="ECO:0000313" key="2">
    <source>
        <dbReference type="Proteomes" id="UP000180194"/>
    </source>
</evidence>
<dbReference type="EMBL" id="MBRJ01000012">
    <property type="protein sequence ID" value="OHX49251.1"/>
    <property type="molecule type" value="Genomic_DNA"/>
</dbReference>
<dbReference type="Proteomes" id="UP000180194">
    <property type="component" value="Unassembled WGS sequence"/>
</dbReference>
<proteinExistence type="predicted"/>
<name>A0ABX3CVE4_9BACI</name>
<dbReference type="RefSeq" id="WP_071156680.1">
    <property type="nucleotide sequence ID" value="NZ_JAMAWE010000009.1"/>
</dbReference>
<protein>
    <submittedName>
        <fullName evidence="1">Uncharacterized protein</fullName>
    </submittedName>
</protein>